<dbReference type="InterPro" id="IPR051693">
    <property type="entry name" value="UPF0046_metallophosphoest"/>
</dbReference>
<dbReference type="InterPro" id="IPR004843">
    <property type="entry name" value="Calcineurin-like_PHP"/>
</dbReference>
<dbReference type="EMBL" id="RSCE01000005">
    <property type="protein sequence ID" value="RSH82710.1"/>
    <property type="molecule type" value="Genomic_DNA"/>
</dbReference>
<dbReference type="PANTHER" id="PTHR12905">
    <property type="entry name" value="METALLOPHOSPHOESTERASE"/>
    <property type="match status" value="1"/>
</dbReference>
<dbReference type="CDD" id="cd07379">
    <property type="entry name" value="MPP_239FB"/>
    <property type="match status" value="1"/>
</dbReference>
<dbReference type="Gene3D" id="3.60.21.10">
    <property type="match status" value="1"/>
</dbReference>
<keyword evidence="1" id="KW-0812">Transmembrane</keyword>
<keyword evidence="4" id="KW-1185">Reference proteome</keyword>
<comment type="caution">
    <text evidence="3">The sequence shown here is derived from an EMBL/GenBank/DDBJ whole genome shotgun (WGS) entry which is preliminary data.</text>
</comment>
<evidence type="ECO:0000256" key="1">
    <source>
        <dbReference type="SAM" id="Phobius"/>
    </source>
</evidence>
<dbReference type="InterPro" id="IPR029052">
    <property type="entry name" value="Metallo-depent_PP-like"/>
</dbReference>
<dbReference type="RefSeq" id="XP_028476942.1">
    <property type="nucleotide sequence ID" value="XM_028623049.1"/>
</dbReference>
<accession>A0A427XV54</accession>
<dbReference type="Pfam" id="PF00149">
    <property type="entry name" value="Metallophos"/>
    <property type="match status" value="1"/>
</dbReference>
<evidence type="ECO:0000313" key="3">
    <source>
        <dbReference type="EMBL" id="RSH82710.1"/>
    </source>
</evidence>
<name>A0A427XV54_9TREE</name>
<dbReference type="AlphaFoldDB" id="A0A427XV54"/>
<dbReference type="GO" id="GO:0016787">
    <property type="term" value="F:hydrolase activity"/>
    <property type="evidence" value="ECO:0007669"/>
    <property type="project" value="InterPro"/>
</dbReference>
<feature type="transmembrane region" description="Helical" evidence="1">
    <location>
        <begin position="388"/>
        <end position="407"/>
    </location>
</feature>
<dbReference type="GeneID" id="39592247"/>
<reference evidence="3 4" key="1">
    <citation type="submission" date="2018-11" db="EMBL/GenBank/DDBJ databases">
        <title>Genome sequence of Apiotrichum porosum DSM 27194.</title>
        <authorList>
            <person name="Aliyu H."/>
            <person name="Gorte O."/>
            <person name="Ochsenreither K."/>
        </authorList>
    </citation>
    <scope>NUCLEOTIDE SEQUENCE [LARGE SCALE GENOMIC DNA]</scope>
    <source>
        <strain evidence="3 4">DSM 27194</strain>
    </source>
</reference>
<sequence length="444" mass="48860">MSDFWSRNSYKLRHDLLLYLTTPPVCPHHHVTLDGDGEPTVATAPLISDTGRSRSRATSITHADTTTAGLLGLTVVCISDTHGTTPDLPIGDILVHAGDLTAEGRWEQVQSQIDWLSKQPHRYKVVIGGNHDFALDDAYLASERRRRRIRDGRVDDDDDDDDQSKVVGKTSQDFDWGGVLYLCNEKIDLVFPPSTGVADDGQTPTTSRAAPRVVTIYGSPLSPSFGRWAFQYPPVQNPWANALDAVAKPNPNSSLQSLPSATPNIQSPASSVDVFVVHGPPRGYLDYETPQYKARERALRADKQMPTLFQPGDMGRVTGCGCRFLLHEIRRARPRVVVCGHIHEGRGVGTVGYNPVAEAVDRLMVDAAATRDRRPGWRVRATAPGWTWLFYAALTLVWANVCAWWRYGTSRETRTSCGCTLVVNAAAVNRWGKGLVDPAITVVI</sequence>
<proteinExistence type="predicted"/>
<dbReference type="PANTHER" id="PTHR12905:SF18">
    <property type="entry name" value="ESTER HYDROLASE, PUTATIVE (AFU_ORTHOLOGUE AFUA_4G03130)-RELATED"/>
    <property type="match status" value="1"/>
</dbReference>
<dbReference type="SUPFAM" id="SSF56300">
    <property type="entry name" value="Metallo-dependent phosphatases"/>
    <property type="match status" value="1"/>
</dbReference>
<protein>
    <recommendedName>
        <fullName evidence="2">Calcineurin-like phosphoesterase domain-containing protein</fullName>
    </recommendedName>
</protein>
<gene>
    <name evidence="3" type="ORF">EHS24_007704</name>
</gene>
<feature type="domain" description="Calcineurin-like phosphoesterase" evidence="2">
    <location>
        <begin position="75"/>
        <end position="139"/>
    </location>
</feature>
<evidence type="ECO:0000313" key="4">
    <source>
        <dbReference type="Proteomes" id="UP000279236"/>
    </source>
</evidence>
<evidence type="ECO:0000259" key="2">
    <source>
        <dbReference type="Pfam" id="PF00149"/>
    </source>
</evidence>
<dbReference type="Proteomes" id="UP000279236">
    <property type="component" value="Unassembled WGS sequence"/>
</dbReference>
<keyword evidence="1" id="KW-1133">Transmembrane helix</keyword>
<keyword evidence="1" id="KW-0472">Membrane</keyword>
<dbReference type="OrthoDB" id="630188at2759"/>
<organism evidence="3 4">
    <name type="scientific">Apiotrichum porosum</name>
    <dbReference type="NCBI Taxonomy" id="105984"/>
    <lineage>
        <taxon>Eukaryota</taxon>
        <taxon>Fungi</taxon>
        <taxon>Dikarya</taxon>
        <taxon>Basidiomycota</taxon>
        <taxon>Agaricomycotina</taxon>
        <taxon>Tremellomycetes</taxon>
        <taxon>Trichosporonales</taxon>
        <taxon>Trichosporonaceae</taxon>
        <taxon>Apiotrichum</taxon>
    </lineage>
</organism>